<keyword evidence="1" id="KW-0472">Membrane</keyword>
<proteinExistence type="predicted"/>
<sequence>MRVLLPYFPLVAWGDDAPLWCCVTKVRIVATFWWSHLPLGWTVACSLLVGFWSRWWTLTLCVSSSPCCSLPSSWLCRVMGVRLAVPPMGVLALRCCFLYFPWVAWGGGAFTWNLMPCHAPWRSSGRRSLPF</sequence>
<organism evidence="2 3">
    <name type="scientific">Colocasia esculenta</name>
    <name type="common">Wild taro</name>
    <name type="synonym">Arum esculentum</name>
    <dbReference type="NCBI Taxonomy" id="4460"/>
    <lineage>
        <taxon>Eukaryota</taxon>
        <taxon>Viridiplantae</taxon>
        <taxon>Streptophyta</taxon>
        <taxon>Embryophyta</taxon>
        <taxon>Tracheophyta</taxon>
        <taxon>Spermatophyta</taxon>
        <taxon>Magnoliopsida</taxon>
        <taxon>Liliopsida</taxon>
        <taxon>Araceae</taxon>
        <taxon>Aroideae</taxon>
        <taxon>Colocasieae</taxon>
        <taxon>Colocasia</taxon>
    </lineage>
</organism>
<keyword evidence="3" id="KW-1185">Reference proteome</keyword>
<feature type="transmembrane region" description="Helical" evidence="1">
    <location>
        <begin position="83"/>
        <end position="105"/>
    </location>
</feature>
<evidence type="ECO:0000256" key="1">
    <source>
        <dbReference type="SAM" id="Phobius"/>
    </source>
</evidence>
<evidence type="ECO:0000313" key="3">
    <source>
        <dbReference type="Proteomes" id="UP000652761"/>
    </source>
</evidence>
<protein>
    <submittedName>
        <fullName evidence="2">Uncharacterized protein</fullName>
    </submittedName>
</protein>
<keyword evidence="1" id="KW-1133">Transmembrane helix</keyword>
<accession>A0A843UVM7</accession>
<name>A0A843UVM7_COLES</name>
<reference evidence="2" key="1">
    <citation type="submission" date="2017-07" db="EMBL/GenBank/DDBJ databases">
        <title>Taro Niue Genome Assembly and Annotation.</title>
        <authorList>
            <person name="Atibalentja N."/>
            <person name="Keating K."/>
            <person name="Fields C.J."/>
        </authorList>
    </citation>
    <scope>NUCLEOTIDE SEQUENCE</scope>
    <source>
        <strain evidence="2">Niue_2</strain>
        <tissue evidence="2">Leaf</tissue>
    </source>
</reference>
<evidence type="ECO:0000313" key="2">
    <source>
        <dbReference type="EMBL" id="MQL86636.1"/>
    </source>
</evidence>
<keyword evidence="1" id="KW-0812">Transmembrane</keyword>
<dbReference type="EMBL" id="NMUH01000916">
    <property type="protein sequence ID" value="MQL86636.1"/>
    <property type="molecule type" value="Genomic_DNA"/>
</dbReference>
<feature type="transmembrane region" description="Helical" evidence="1">
    <location>
        <begin position="38"/>
        <end position="62"/>
    </location>
</feature>
<gene>
    <name evidence="2" type="ORF">Taro_019183</name>
</gene>
<dbReference type="AlphaFoldDB" id="A0A843UVM7"/>
<dbReference type="Proteomes" id="UP000652761">
    <property type="component" value="Unassembled WGS sequence"/>
</dbReference>
<comment type="caution">
    <text evidence="2">The sequence shown here is derived from an EMBL/GenBank/DDBJ whole genome shotgun (WGS) entry which is preliminary data.</text>
</comment>